<accession>A0A316W0D0</accession>
<evidence type="ECO:0000313" key="2">
    <source>
        <dbReference type="Proteomes" id="UP000245783"/>
    </source>
</evidence>
<dbReference type="EMBL" id="KZ819372">
    <property type="protein sequence ID" value="PWN43139.1"/>
    <property type="molecule type" value="Genomic_DNA"/>
</dbReference>
<keyword evidence="2" id="KW-1185">Reference proteome</keyword>
<dbReference type="RefSeq" id="XP_025370299.1">
    <property type="nucleotide sequence ID" value="XM_025513700.1"/>
</dbReference>
<gene>
    <name evidence="1" type="ORF">IE81DRAFT_322653</name>
</gene>
<proteinExistence type="predicted"/>
<protein>
    <submittedName>
        <fullName evidence="1">Uncharacterized protein</fullName>
    </submittedName>
</protein>
<dbReference type="Proteomes" id="UP000245783">
    <property type="component" value="Unassembled WGS sequence"/>
</dbReference>
<organism evidence="1 2">
    <name type="scientific">Ceraceosorus guamensis</name>
    <dbReference type="NCBI Taxonomy" id="1522189"/>
    <lineage>
        <taxon>Eukaryota</taxon>
        <taxon>Fungi</taxon>
        <taxon>Dikarya</taxon>
        <taxon>Basidiomycota</taxon>
        <taxon>Ustilaginomycotina</taxon>
        <taxon>Exobasidiomycetes</taxon>
        <taxon>Ceraceosorales</taxon>
        <taxon>Ceraceosoraceae</taxon>
        <taxon>Ceraceosorus</taxon>
    </lineage>
</organism>
<dbReference type="GeneID" id="37035570"/>
<reference evidence="1 2" key="1">
    <citation type="journal article" date="2018" name="Mol. Biol. Evol.">
        <title>Broad Genomic Sampling Reveals a Smut Pathogenic Ancestry of the Fungal Clade Ustilaginomycotina.</title>
        <authorList>
            <person name="Kijpornyongpan T."/>
            <person name="Mondo S.J."/>
            <person name="Barry K."/>
            <person name="Sandor L."/>
            <person name="Lee J."/>
            <person name="Lipzen A."/>
            <person name="Pangilinan J."/>
            <person name="LaButti K."/>
            <person name="Hainaut M."/>
            <person name="Henrissat B."/>
            <person name="Grigoriev I.V."/>
            <person name="Spatafora J.W."/>
            <person name="Aime M.C."/>
        </authorList>
    </citation>
    <scope>NUCLEOTIDE SEQUENCE [LARGE SCALE GENOMIC DNA]</scope>
    <source>
        <strain evidence="1 2">MCA 4658</strain>
    </source>
</reference>
<sequence length="103" mass="10968">MDLLSWLWVLITTSSSVVLLLPPLLPLLQTLLDAGVAASHTRKASAHLTVCLPACLPAVISNGNGSLLAASCSIAQTAHRKRERAPQPAMYPYSFECHTCSAQ</sequence>
<dbReference type="InParanoid" id="A0A316W0D0"/>
<evidence type="ECO:0000313" key="1">
    <source>
        <dbReference type="EMBL" id="PWN43139.1"/>
    </source>
</evidence>
<dbReference type="AlphaFoldDB" id="A0A316W0D0"/>
<name>A0A316W0D0_9BASI</name>